<dbReference type="AlphaFoldDB" id="A0ABD1HIW1"/>
<dbReference type="EMBL" id="JBEAFC010000005">
    <property type="protein sequence ID" value="KAL1555513.1"/>
    <property type="molecule type" value="Genomic_DNA"/>
</dbReference>
<reference evidence="1 2" key="1">
    <citation type="submission" date="2024-06" db="EMBL/GenBank/DDBJ databases">
        <title>A chromosome level genome sequence of Diviner's sage (Salvia divinorum).</title>
        <authorList>
            <person name="Ford S.A."/>
            <person name="Ro D.-K."/>
            <person name="Ness R.W."/>
            <person name="Phillips M.A."/>
        </authorList>
    </citation>
    <scope>NUCLEOTIDE SEQUENCE [LARGE SCALE GENOMIC DNA]</scope>
    <source>
        <strain evidence="1">SAF-2024a</strain>
        <tissue evidence="1">Leaf</tissue>
    </source>
</reference>
<name>A0ABD1HIW1_SALDI</name>
<gene>
    <name evidence="1" type="ORF">AAHA92_11238</name>
</gene>
<dbReference type="Proteomes" id="UP001567538">
    <property type="component" value="Unassembled WGS sequence"/>
</dbReference>
<evidence type="ECO:0000313" key="1">
    <source>
        <dbReference type="EMBL" id="KAL1555513.1"/>
    </source>
</evidence>
<dbReference type="Pfam" id="PF05056">
    <property type="entry name" value="DUF674"/>
    <property type="match status" value="1"/>
</dbReference>
<sequence length="111" mass="12146">MSNLSQSNEFSRLNFDPDARSHHVKGARMHMVSNNLTVSPLAMTACISVLNELKISVSDVEEVDVQVGLEEGLSIVKEALTSTTSLEDGLIKRVLNASLAPKPLKRPKLEF</sequence>
<dbReference type="PANTHER" id="PTHR33103:SF27">
    <property type="entry name" value="OS04G0594700 PROTEIN"/>
    <property type="match status" value="1"/>
</dbReference>
<proteinExistence type="predicted"/>
<evidence type="ECO:0000313" key="2">
    <source>
        <dbReference type="Proteomes" id="UP001567538"/>
    </source>
</evidence>
<comment type="caution">
    <text evidence="1">The sequence shown here is derived from an EMBL/GenBank/DDBJ whole genome shotgun (WGS) entry which is preliminary data.</text>
</comment>
<dbReference type="PANTHER" id="PTHR33103">
    <property type="entry name" value="OS01G0153900 PROTEIN"/>
    <property type="match status" value="1"/>
</dbReference>
<dbReference type="InterPro" id="IPR007750">
    <property type="entry name" value="DUF674"/>
</dbReference>
<protein>
    <submittedName>
        <fullName evidence="1">Uncharacterized protein</fullName>
    </submittedName>
</protein>
<organism evidence="1 2">
    <name type="scientific">Salvia divinorum</name>
    <name type="common">Maria pastora</name>
    <name type="synonym">Diviner's sage</name>
    <dbReference type="NCBI Taxonomy" id="28513"/>
    <lineage>
        <taxon>Eukaryota</taxon>
        <taxon>Viridiplantae</taxon>
        <taxon>Streptophyta</taxon>
        <taxon>Embryophyta</taxon>
        <taxon>Tracheophyta</taxon>
        <taxon>Spermatophyta</taxon>
        <taxon>Magnoliopsida</taxon>
        <taxon>eudicotyledons</taxon>
        <taxon>Gunneridae</taxon>
        <taxon>Pentapetalae</taxon>
        <taxon>asterids</taxon>
        <taxon>lamiids</taxon>
        <taxon>Lamiales</taxon>
        <taxon>Lamiaceae</taxon>
        <taxon>Nepetoideae</taxon>
        <taxon>Mentheae</taxon>
        <taxon>Salviinae</taxon>
        <taxon>Salvia</taxon>
        <taxon>Salvia subgen. Calosphace</taxon>
    </lineage>
</organism>
<keyword evidence="2" id="KW-1185">Reference proteome</keyword>
<accession>A0ABD1HIW1</accession>